<dbReference type="Gene3D" id="1.10.10.580">
    <property type="entry name" value="Structural maintenance of chromosome 1. Chain E"/>
    <property type="match status" value="1"/>
</dbReference>
<name>A0A2D6LP45_9ARCH</name>
<dbReference type="PANTHER" id="PTHR33969">
    <property type="entry name" value="SEGREGATION AND CONDENSATION PROTEIN A"/>
    <property type="match status" value="1"/>
</dbReference>
<dbReference type="Gene3D" id="6.10.250.2410">
    <property type="match status" value="1"/>
</dbReference>
<evidence type="ECO:0000313" key="2">
    <source>
        <dbReference type="Proteomes" id="UP000226712"/>
    </source>
</evidence>
<dbReference type="Proteomes" id="UP000226712">
    <property type="component" value="Unassembled WGS sequence"/>
</dbReference>
<evidence type="ECO:0000313" key="1">
    <source>
        <dbReference type="EMBL" id="MAG17844.1"/>
    </source>
</evidence>
<dbReference type="PANTHER" id="PTHR33969:SF2">
    <property type="entry name" value="SEGREGATION AND CONDENSATION PROTEIN A"/>
    <property type="match status" value="1"/>
</dbReference>
<organism evidence="1 2">
    <name type="scientific">Candidatus Iainarchaeum sp</name>
    <dbReference type="NCBI Taxonomy" id="3101447"/>
    <lineage>
        <taxon>Archaea</taxon>
        <taxon>Candidatus Iainarchaeota</taxon>
        <taxon>Candidatus Iainarchaeia</taxon>
        <taxon>Candidatus Iainarchaeales</taxon>
        <taxon>Candidatus Iainarchaeaceae</taxon>
        <taxon>Candidatus Iainarchaeum</taxon>
    </lineage>
</organism>
<dbReference type="AlphaFoldDB" id="A0A2D6LP45"/>
<dbReference type="InterPro" id="IPR023093">
    <property type="entry name" value="ScpA-like_C"/>
</dbReference>
<evidence type="ECO:0008006" key="3">
    <source>
        <dbReference type="Google" id="ProtNLM"/>
    </source>
</evidence>
<comment type="caution">
    <text evidence="1">The sequence shown here is derived from an EMBL/GenBank/DDBJ whole genome shotgun (WGS) entry which is preliminary data.</text>
</comment>
<dbReference type="Pfam" id="PF02616">
    <property type="entry name" value="SMC_ScpA"/>
    <property type="match status" value="1"/>
</dbReference>
<proteinExistence type="predicted"/>
<reference evidence="2" key="1">
    <citation type="submission" date="2017-09" db="EMBL/GenBank/DDBJ databases">
        <title>The Reconstruction of 2,631 Draft Metagenome-Assembled Genomes from the Global Oceans.</title>
        <authorList>
            <person name="Tully B.J."/>
            <person name="Graham E.D."/>
            <person name="Heidelberg J.F."/>
        </authorList>
    </citation>
    <scope>NUCLEOTIDE SEQUENCE [LARGE SCALE GENOMIC DNA]</scope>
</reference>
<accession>A0A2D6LP45</accession>
<dbReference type="EMBL" id="NZBD01000001">
    <property type="protein sequence ID" value="MAG17844.1"/>
    <property type="molecule type" value="Genomic_DNA"/>
</dbReference>
<gene>
    <name evidence="1" type="ORF">CL944_00010</name>
</gene>
<dbReference type="InterPro" id="IPR003768">
    <property type="entry name" value="ScpA"/>
</dbReference>
<sequence>MIRLLHNHTFIFTRFPLFCMDAPENQTKIDKSETPEKNDLEELASAELDSAITLPESMNQEGLVDLIDQPAWKTILIELVKKERMDPWDIDIANLAEMYLGKINALTGTDLRLPANAILASAILLKFKSNVLKLSDIDDEDDFLEKKKEMSPEERAEFEALLPDLKSIRKIKEGKVSLDALVDSIEKMLQTSKKTKDSAFLKRERTKFEIPMPDFQIDKEMDSVYKKITKNADSEGLILFSQLVKSKNGDVTNIVRTFLPCLFLTNKGKINMWQDEFFGEIFLSLNKE</sequence>
<protein>
    <recommendedName>
        <fullName evidence="3">Segregation/condensation protein A</fullName>
    </recommendedName>
</protein>